<dbReference type="InterPro" id="IPR053354">
    <property type="entry name" value="MGDG_epimerase"/>
</dbReference>
<reference evidence="1 2" key="1">
    <citation type="submission" date="2024-09" db="EMBL/GenBank/DDBJ databases">
        <title>Rethinking Asexuality: The Enigmatic Case of Functional Sexual Genes in Lepraria (Stereocaulaceae).</title>
        <authorList>
            <person name="Doellman M."/>
            <person name="Sun Y."/>
            <person name="Barcenas-Pena A."/>
            <person name="Lumbsch H.T."/>
            <person name="Grewe F."/>
        </authorList>
    </citation>
    <scope>NUCLEOTIDE SEQUENCE [LARGE SCALE GENOMIC DNA]</scope>
    <source>
        <strain evidence="1 2">Grewe 0041</strain>
    </source>
</reference>
<dbReference type="Proteomes" id="UP001590951">
    <property type="component" value="Unassembled WGS sequence"/>
</dbReference>
<organism evidence="1 2">
    <name type="scientific">Lepraria finkii</name>
    <dbReference type="NCBI Taxonomy" id="1340010"/>
    <lineage>
        <taxon>Eukaryota</taxon>
        <taxon>Fungi</taxon>
        <taxon>Dikarya</taxon>
        <taxon>Ascomycota</taxon>
        <taxon>Pezizomycotina</taxon>
        <taxon>Lecanoromycetes</taxon>
        <taxon>OSLEUM clade</taxon>
        <taxon>Lecanoromycetidae</taxon>
        <taxon>Lecanorales</taxon>
        <taxon>Lecanorineae</taxon>
        <taxon>Stereocaulaceae</taxon>
        <taxon>Lepraria</taxon>
    </lineage>
</organism>
<dbReference type="PANTHER" id="PTHR43558:SF6">
    <property type="entry name" value="REDUCTASE, PUTATIVE (AFU_ORTHOLOGUE AFUA_3G10540)-RELATED"/>
    <property type="match status" value="1"/>
</dbReference>
<protein>
    <submittedName>
        <fullName evidence="1">Uncharacterized protein</fullName>
    </submittedName>
</protein>
<keyword evidence="2" id="KW-1185">Reference proteome</keyword>
<gene>
    <name evidence="1" type="ORF">ABVK25_009929</name>
</gene>
<accession>A0ABR4AYX9</accession>
<sequence length="876" mass="100346">MASLPPYLLDTWRLRHGDLQQGLNEEQFTGWTASSLAEAYIKFQLKSTVQSRMNKPILEELKVSDDTAAAIKTIAESLKSTILKQLLYDQRTPYQILRQFSALPQFFTQEGRTLVDIDEAVLRNERYVRSQRSNKQDCECLVSLEELCGILSETPQDDTPLIFRRKDPPKGGLEVLDELRKKELSIQPSSAAFSQTFDRITRGILNGLDWSNVLVAGGIVLTTLLHTDPSEDNNTSVKDPDINLYIYGLGPEDAKCKLREIHDTWARNLPATAVQRLVVKTAKTINLFSSYPNRRVQIVLKLLRSPTEILLNFDLDACAIGFDGSQVLMLPRCARAIETGYSVFTMDMVWGHHLGNRRASQHSRIFKYAERGFGVRFLPSYARSLEEDTLESTIFKEASSPDMSEDAGDEKKQDTRRVNYLDRKPYGKEPGLKTLKRIAYLGRDFVNRFYFGYTPLAISPKNYLRQRRNMGDTDAHENGKITDQEDEDVGETWNGLYRPELDKQIAERVNKNIKTTYDVPHIDFGVLDTTELHSGLPDGRKGLGILEIFMRHCEAWRLHVRHEAFLVDDGTSSMDYDSQSYDDLPTYDWGVTFDVRNFAGQIEGYNNLLWADVKDAICCKLGIPFRPHGYANYSTRRIRYLVCGGSLEKVLKKQITIPVVVPGSLENYLLSTLPQDYDLPSHFTDFKPLIPVHDANEHDPLAAIIPSLHDTAAESGNLRYWVITNESMWAHQHRVLDEFAELMWSMFHWFHPAVGSNRHDGGRMNTDKFDCTWRLARFFRRRIVLPEITEDQSHSDAMKPGLPSLRETLLFRSWAFKGTITPEGQLVGSDFEDDEPYELFANEHFLYPFDDDLFWKEGDEGEWDGDGVPSWVEVQE</sequence>
<proteinExistence type="predicted"/>
<dbReference type="EMBL" id="JBHFEH010000057">
    <property type="protein sequence ID" value="KAL2049834.1"/>
    <property type="molecule type" value="Genomic_DNA"/>
</dbReference>
<comment type="caution">
    <text evidence="1">The sequence shown here is derived from an EMBL/GenBank/DDBJ whole genome shotgun (WGS) entry which is preliminary data.</text>
</comment>
<dbReference type="PANTHER" id="PTHR43558">
    <property type="entry name" value="REDUCTASE, PUTATIVE (AFU_ORTHOLOGUE AFUA_3G10540)-RELATED"/>
    <property type="match status" value="1"/>
</dbReference>
<evidence type="ECO:0000313" key="2">
    <source>
        <dbReference type="Proteomes" id="UP001590951"/>
    </source>
</evidence>
<name>A0ABR4AYX9_9LECA</name>
<evidence type="ECO:0000313" key="1">
    <source>
        <dbReference type="EMBL" id="KAL2049834.1"/>
    </source>
</evidence>